<dbReference type="Proteomes" id="UP001374579">
    <property type="component" value="Unassembled WGS sequence"/>
</dbReference>
<comment type="caution">
    <text evidence="2">The sequence shown here is derived from an EMBL/GenBank/DDBJ whole genome shotgun (WGS) entry which is preliminary data.</text>
</comment>
<feature type="region of interest" description="Disordered" evidence="1">
    <location>
        <begin position="152"/>
        <end position="231"/>
    </location>
</feature>
<proteinExistence type="predicted"/>
<dbReference type="AlphaFoldDB" id="A0AAN9C072"/>
<feature type="region of interest" description="Disordered" evidence="1">
    <location>
        <begin position="1"/>
        <end position="24"/>
    </location>
</feature>
<reference evidence="2 3" key="1">
    <citation type="submission" date="2024-02" db="EMBL/GenBank/DDBJ databases">
        <title>Chromosome-scale genome assembly of the rough periwinkle Littorina saxatilis.</title>
        <authorList>
            <person name="De Jode A."/>
            <person name="Faria R."/>
            <person name="Formenti G."/>
            <person name="Sims Y."/>
            <person name="Smith T.P."/>
            <person name="Tracey A."/>
            <person name="Wood J.M.D."/>
            <person name="Zagrodzka Z.B."/>
            <person name="Johannesson K."/>
            <person name="Butlin R.K."/>
            <person name="Leder E.H."/>
        </authorList>
    </citation>
    <scope>NUCLEOTIDE SEQUENCE [LARGE SCALE GENOMIC DNA]</scope>
    <source>
        <strain evidence="2">Snail1</strain>
        <tissue evidence="2">Muscle</tissue>
    </source>
</reference>
<name>A0AAN9C072_9CAEN</name>
<dbReference type="EMBL" id="JBAMIC010000001">
    <property type="protein sequence ID" value="KAK7114867.1"/>
    <property type="molecule type" value="Genomic_DNA"/>
</dbReference>
<protein>
    <submittedName>
        <fullName evidence="2">Uncharacterized protein</fullName>
    </submittedName>
</protein>
<feature type="compositionally biased region" description="Basic and acidic residues" evidence="1">
    <location>
        <begin position="200"/>
        <end position="209"/>
    </location>
</feature>
<evidence type="ECO:0000313" key="3">
    <source>
        <dbReference type="Proteomes" id="UP001374579"/>
    </source>
</evidence>
<evidence type="ECO:0000313" key="2">
    <source>
        <dbReference type="EMBL" id="KAK7114867.1"/>
    </source>
</evidence>
<feature type="region of interest" description="Disordered" evidence="1">
    <location>
        <begin position="58"/>
        <end position="96"/>
    </location>
</feature>
<evidence type="ECO:0000256" key="1">
    <source>
        <dbReference type="SAM" id="MobiDB-lite"/>
    </source>
</evidence>
<feature type="region of interest" description="Disordered" evidence="1">
    <location>
        <begin position="368"/>
        <end position="430"/>
    </location>
</feature>
<keyword evidence="3" id="KW-1185">Reference proteome</keyword>
<dbReference type="Pfam" id="PF15472">
    <property type="entry name" value="DUF4638"/>
    <property type="match status" value="1"/>
</dbReference>
<sequence length="430" mass="47841">MRKTSRNERLSSTVNPRFDLLGPRKEYENCEKRIDQIKKDTQKNFEWEKKQLTKRLDTLPSSTGLEDSGGTAGRGTSVGGPSRKTSTNAARPVPIDGKIGLSSAVESFLNKPNPNQAVQTSEGTNRQTETLKQLKFLYETAVALVANAEHASKMSNAKQTRGEEQAVDAVEDNDSKKTQRPSRSSQPRNFAELRTARFSTIDKPDDLKTTPRGSVVADDDRRTSTATGPRQRHMSMVTPEFVGPPSQAVQLISMIRVLTLGEPLKAKQMKALTAVLEESRIAVKAVKGNADPDRSQERLIKRLTELLELVRPQGAELTIKPEEILNCSYLRLTKDNIQRLEGMLRDQGFEPGIHCHSDVKETPLMDLTTQQSTSTHLAPLPQKEKSPRETMSVYMTKAGTPLEKKRVGKPDSVAGPSEDDEHRMKKFRAT</sequence>
<organism evidence="2 3">
    <name type="scientific">Littorina saxatilis</name>
    <dbReference type="NCBI Taxonomy" id="31220"/>
    <lineage>
        <taxon>Eukaryota</taxon>
        <taxon>Metazoa</taxon>
        <taxon>Spiralia</taxon>
        <taxon>Lophotrochozoa</taxon>
        <taxon>Mollusca</taxon>
        <taxon>Gastropoda</taxon>
        <taxon>Caenogastropoda</taxon>
        <taxon>Littorinimorpha</taxon>
        <taxon>Littorinoidea</taxon>
        <taxon>Littorinidae</taxon>
        <taxon>Littorina</taxon>
    </lineage>
</organism>
<gene>
    <name evidence="2" type="ORF">V1264_000851</name>
</gene>
<accession>A0AAN9C072</accession>
<dbReference type="InterPro" id="IPR029171">
    <property type="entry name" value="DUF4638"/>
</dbReference>